<evidence type="ECO:0000259" key="1">
    <source>
        <dbReference type="Pfam" id="PF12680"/>
    </source>
</evidence>
<dbReference type="SUPFAM" id="SSF54427">
    <property type="entry name" value="NTF2-like"/>
    <property type="match status" value="1"/>
</dbReference>
<dbReference type="InterPro" id="IPR037401">
    <property type="entry name" value="SnoaL-like"/>
</dbReference>
<name>A0A4R5B3L6_9ACTN</name>
<feature type="domain" description="SnoaL-like" evidence="1">
    <location>
        <begin position="9"/>
        <end position="117"/>
    </location>
</feature>
<keyword evidence="3" id="KW-1185">Reference proteome</keyword>
<gene>
    <name evidence="2" type="ORF">E1293_24330</name>
</gene>
<sequence>MGQDPASVVTRYVEAVANGDLDTITASFADDATWTYPGDLPLTGVWKGRDAIVNGFLGGAGKLFRPGGEPKVALTNVVADGEQVVAEWTSRGTARSGSTYDNPCLGVFTVRSGKITSVREYSDTQHVERTLFGS</sequence>
<reference evidence="2 3" key="1">
    <citation type="submission" date="2019-03" db="EMBL/GenBank/DDBJ databases">
        <title>Draft genome sequences of novel Actinobacteria.</title>
        <authorList>
            <person name="Sahin N."/>
            <person name="Ay H."/>
            <person name="Saygin H."/>
        </authorList>
    </citation>
    <scope>NUCLEOTIDE SEQUENCE [LARGE SCALE GENOMIC DNA]</scope>
    <source>
        <strain evidence="2 3">DSM 45941</strain>
    </source>
</reference>
<dbReference type="AlphaFoldDB" id="A0A4R5B3L6"/>
<comment type="caution">
    <text evidence="2">The sequence shown here is derived from an EMBL/GenBank/DDBJ whole genome shotgun (WGS) entry which is preliminary data.</text>
</comment>
<evidence type="ECO:0000313" key="2">
    <source>
        <dbReference type="EMBL" id="TDD79120.1"/>
    </source>
</evidence>
<dbReference type="PANTHER" id="PTHR41252:SF1">
    <property type="entry name" value="BLR2505 PROTEIN"/>
    <property type="match status" value="1"/>
</dbReference>
<protein>
    <submittedName>
        <fullName evidence="2">Nuclear transport factor 2 family protein</fullName>
    </submittedName>
</protein>
<evidence type="ECO:0000313" key="3">
    <source>
        <dbReference type="Proteomes" id="UP000295578"/>
    </source>
</evidence>
<proteinExistence type="predicted"/>
<dbReference type="Proteomes" id="UP000295578">
    <property type="component" value="Unassembled WGS sequence"/>
</dbReference>
<dbReference type="OrthoDB" id="5176305at2"/>
<dbReference type="InterPro" id="IPR032710">
    <property type="entry name" value="NTF2-like_dom_sf"/>
</dbReference>
<dbReference type="PANTHER" id="PTHR41252">
    <property type="entry name" value="BLR2505 PROTEIN"/>
    <property type="match status" value="1"/>
</dbReference>
<dbReference type="EMBL" id="SMKY01000120">
    <property type="protein sequence ID" value="TDD79120.1"/>
    <property type="molecule type" value="Genomic_DNA"/>
</dbReference>
<dbReference type="Pfam" id="PF12680">
    <property type="entry name" value="SnoaL_2"/>
    <property type="match status" value="1"/>
</dbReference>
<dbReference type="Gene3D" id="3.10.450.50">
    <property type="match status" value="1"/>
</dbReference>
<organism evidence="2 3">
    <name type="scientific">Actinomadura darangshiensis</name>
    <dbReference type="NCBI Taxonomy" id="705336"/>
    <lineage>
        <taxon>Bacteria</taxon>
        <taxon>Bacillati</taxon>
        <taxon>Actinomycetota</taxon>
        <taxon>Actinomycetes</taxon>
        <taxon>Streptosporangiales</taxon>
        <taxon>Thermomonosporaceae</taxon>
        <taxon>Actinomadura</taxon>
    </lineage>
</organism>
<accession>A0A4R5B3L6</accession>